<evidence type="ECO:0000256" key="1">
    <source>
        <dbReference type="SAM" id="MobiDB-lite"/>
    </source>
</evidence>
<dbReference type="KEGG" id="ache:ACHE_11353S"/>
<evidence type="ECO:0000313" key="5">
    <source>
        <dbReference type="Proteomes" id="UP000637239"/>
    </source>
</evidence>
<proteinExistence type="predicted"/>
<organism evidence="4 5">
    <name type="scientific">Aspergillus chevalieri</name>
    <name type="common">Eurotium chevalieri</name>
    <dbReference type="NCBI Taxonomy" id="182096"/>
    <lineage>
        <taxon>Eukaryota</taxon>
        <taxon>Fungi</taxon>
        <taxon>Dikarya</taxon>
        <taxon>Ascomycota</taxon>
        <taxon>Pezizomycotina</taxon>
        <taxon>Eurotiomycetes</taxon>
        <taxon>Eurotiomycetidae</taxon>
        <taxon>Eurotiales</taxon>
        <taxon>Aspergillaceae</taxon>
        <taxon>Aspergillus</taxon>
        <taxon>Aspergillus subgen. Aspergillus</taxon>
    </lineage>
</organism>
<evidence type="ECO:0000256" key="3">
    <source>
        <dbReference type="SAM" id="SignalP"/>
    </source>
</evidence>
<feature type="transmembrane region" description="Helical" evidence="2">
    <location>
        <begin position="74"/>
        <end position="98"/>
    </location>
</feature>
<dbReference type="RefSeq" id="XP_043132473.1">
    <property type="nucleotide sequence ID" value="XM_043275913.1"/>
</dbReference>
<protein>
    <recommendedName>
        <fullName evidence="6">Transmembrane protein</fullName>
    </recommendedName>
</protein>
<keyword evidence="2" id="KW-1133">Transmembrane helix</keyword>
<feature type="region of interest" description="Disordered" evidence="1">
    <location>
        <begin position="115"/>
        <end position="173"/>
    </location>
</feature>
<sequence>MFAAMNRNIFLAPLLCLLVTVAPSHAAAIFPMSRSDPAYAHNAPSHAAPVYDESEQPLTFYLLSRSISPRTSPVSVVTGLAVGITFGVIFLFCVGILIRMAITRRRRKEAVEKAVEASQARDPSAQASGAAMVELEANGTYTQATHQGPANGRFQRASNKRQEAPQNERYELE</sequence>
<reference evidence="4" key="1">
    <citation type="submission" date="2021-01" db="EMBL/GenBank/DDBJ databases">
        <authorList>
            <consortium name="Aspergillus chevalieri M1 genome sequencing consortium"/>
            <person name="Kazuki M."/>
            <person name="Futagami T."/>
        </authorList>
    </citation>
    <scope>NUCLEOTIDE SEQUENCE</scope>
    <source>
        <strain evidence="4">M1</strain>
    </source>
</reference>
<feature type="signal peptide" evidence="3">
    <location>
        <begin position="1"/>
        <end position="26"/>
    </location>
</feature>
<evidence type="ECO:0000313" key="4">
    <source>
        <dbReference type="EMBL" id="BCR83951.1"/>
    </source>
</evidence>
<feature type="chain" id="PRO_5031259018" description="Transmembrane protein" evidence="3">
    <location>
        <begin position="27"/>
        <end position="173"/>
    </location>
</feature>
<dbReference type="Proteomes" id="UP000637239">
    <property type="component" value="Chromosome 1"/>
</dbReference>
<evidence type="ECO:0008006" key="6">
    <source>
        <dbReference type="Google" id="ProtNLM"/>
    </source>
</evidence>
<keyword evidence="2" id="KW-0812">Transmembrane</keyword>
<feature type="compositionally biased region" description="Polar residues" evidence="1">
    <location>
        <begin position="139"/>
        <end position="148"/>
    </location>
</feature>
<reference evidence="4" key="2">
    <citation type="submission" date="2021-02" db="EMBL/GenBank/DDBJ databases">
        <title>Aspergillus chevalieri M1 genome sequence.</title>
        <authorList>
            <person name="Kadooka C."/>
            <person name="Mori K."/>
            <person name="Futagami T."/>
        </authorList>
    </citation>
    <scope>NUCLEOTIDE SEQUENCE</scope>
    <source>
        <strain evidence="4">M1</strain>
    </source>
</reference>
<keyword evidence="5" id="KW-1185">Reference proteome</keyword>
<dbReference type="GeneID" id="66978310"/>
<keyword evidence="2" id="KW-0472">Membrane</keyword>
<dbReference type="EMBL" id="AP024416">
    <property type="protein sequence ID" value="BCR83951.1"/>
    <property type="molecule type" value="Genomic_DNA"/>
</dbReference>
<evidence type="ECO:0000256" key="2">
    <source>
        <dbReference type="SAM" id="Phobius"/>
    </source>
</evidence>
<feature type="compositionally biased region" description="Basic and acidic residues" evidence="1">
    <location>
        <begin position="160"/>
        <end position="173"/>
    </location>
</feature>
<accession>A0A7R7VG10</accession>
<keyword evidence="3" id="KW-0732">Signal</keyword>
<name>A0A7R7VG10_ASPCH</name>
<gene>
    <name evidence="4" type="ORF">ACHE_11353S</name>
</gene>
<dbReference type="AlphaFoldDB" id="A0A7R7VG10"/>